<dbReference type="AlphaFoldDB" id="A0A6B0U6T6"/>
<evidence type="ECO:0000313" key="1">
    <source>
        <dbReference type="EMBL" id="MXU87368.1"/>
    </source>
</evidence>
<reference evidence="1" key="1">
    <citation type="submission" date="2019-12" db="EMBL/GenBank/DDBJ databases">
        <title>An insight into the sialome of adult female Ixodes ricinus ticks feeding for 6 days.</title>
        <authorList>
            <person name="Perner J."/>
            <person name="Ribeiro J.M.C."/>
        </authorList>
    </citation>
    <scope>NUCLEOTIDE SEQUENCE</scope>
    <source>
        <strain evidence="1">Semi-engorged</strain>
        <tissue evidence="1">Salivary glands</tissue>
    </source>
</reference>
<organism evidence="1">
    <name type="scientific">Ixodes ricinus</name>
    <name type="common">Common tick</name>
    <name type="synonym">Acarus ricinus</name>
    <dbReference type="NCBI Taxonomy" id="34613"/>
    <lineage>
        <taxon>Eukaryota</taxon>
        <taxon>Metazoa</taxon>
        <taxon>Ecdysozoa</taxon>
        <taxon>Arthropoda</taxon>
        <taxon>Chelicerata</taxon>
        <taxon>Arachnida</taxon>
        <taxon>Acari</taxon>
        <taxon>Parasitiformes</taxon>
        <taxon>Ixodida</taxon>
        <taxon>Ixodoidea</taxon>
        <taxon>Ixodidae</taxon>
        <taxon>Ixodinae</taxon>
        <taxon>Ixodes</taxon>
    </lineage>
</organism>
<sequence length="96" mass="10997">MSENVAAWWCVFFMSGVVSRSSRRRSPRRCGVVLVYAVLFASSPTAAQRWKRREDVRRCGTCSNAWFGPCSWLEHARGRLMTLNYGPGRVGRLEVR</sequence>
<accession>A0A6B0U6T6</accession>
<proteinExistence type="predicted"/>
<name>A0A6B0U6T6_IXORI</name>
<protein>
    <submittedName>
        <fullName evidence="1">Uncharacterized protein</fullName>
    </submittedName>
</protein>
<dbReference type="EMBL" id="GIFC01005285">
    <property type="protein sequence ID" value="MXU87368.1"/>
    <property type="molecule type" value="Transcribed_RNA"/>
</dbReference>